<dbReference type="HOGENOM" id="CLU_388565_0_0_1"/>
<dbReference type="GeneID" id="5015078"/>
<dbReference type="STRING" id="5888.A0BTM9"/>
<gene>
    <name evidence="3" type="ORF">GSPATT00032128001</name>
</gene>
<protein>
    <submittedName>
        <fullName evidence="3">Uncharacterized protein</fullName>
    </submittedName>
</protein>
<organism evidence="3 4">
    <name type="scientific">Paramecium tetraurelia</name>
    <dbReference type="NCBI Taxonomy" id="5888"/>
    <lineage>
        <taxon>Eukaryota</taxon>
        <taxon>Sar</taxon>
        <taxon>Alveolata</taxon>
        <taxon>Ciliophora</taxon>
        <taxon>Intramacronucleata</taxon>
        <taxon>Oligohymenophorea</taxon>
        <taxon>Peniculida</taxon>
        <taxon>Parameciidae</taxon>
        <taxon>Paramecium</taxon>
    </lineage>
</organism>
<feature type="compositionally biased region" description="Polar residues" evidence="2">
    <location>
        <begin position="398"/>
        <end position="411"/>
    </location>
</feature>
<evidence type="ECO:0000313" key="4">
    <source>
        <dbReference type="Proteomes" id="UP000000600"/>
    </source>
</evidence>
<evidence type="ECO:0000313" key="3">
    <source>
        <dbReference type="EMBL" id="CAK61896.1"/>
    </source>
</evidence>
<dbReference type="EMBL" id="CT868016">
    <property type="protein sequence ID" value="CAK61896.1"/>
    <property type="molecule type" value="Genomic_DNA"/>
</dbReference>
<keyword evidence="1" id="KW-0175">Coiled coil</keyword>
<keyword evidence="4" id="KW-1185">Reference proteome</keyword>
<feature type="region of interest" description="Disordered" evidence="2">
    <location>
        <begin position="392"/>
        <end position="411"/>
    </location>
</feature>
<dbReference type="OMA" id="DQMRDNY"/>
<sequence length="736" mass="86247">MHKKKIKRNDLQSAPEVIRTRHRPTNHLEIESLVMQDMRKKILNDEMNTIQFYDIVMPDQDEMITSLKDSTKKPVKLHQKVRRTDLENKLRARLSNEPGAKLLLQEIYEKLEEDPDNNTKTVRKKLHQEEQFKANQQYKAESDDQLVANLDTWYKGIKKRWKEEQEKLKQEQEKESINAVELLLGLAKIQFQEKSQSLQLLRRGGLNDRSKAVQGIPAFPKLIVESAKQEGEQSVFKQKLMGSLQKISAIKKIEMLHQDHSLTKQLDKYMQQGSTLTQQELAQIELARAKQQGEEKHDGTLIFDYTVEGLKNSLHTLIKMQLTQFQNASDRALFYEKQTNQILLSINSRLERQKNTVKKNEKDLETLRMENHEIHKKLRAIQDFIKERQEELRGINKKPQQSSNSPNIKNNASQVDNYMVIAVKQNELESQIDQMRDNYNKFQQQMKLNAIQIEKLEQENSKLNKNNKALLKSIQGFLLELLKIGLDCRSQGLSWIIKAVWDSGEKIAEANFPPYLDSKARDFLITKTRKTIELNDLFKKAHQLFSNYRDSSIDTGNNSIVSLLSKNHFSQIDSMDIKKQHIEQIKSQQESQVSLLIQGLSDTENKLVQQTLTHIFQSKETLNDIIYNEAQRRIARMFKSEANQEQSIVFTELNNFEKDKLIKEYQQIQKDIEVKEGLFRKFEETELQRLVKEIDYKNYLARFNVEALQVLAALFGYTRAERELIKYGMMHKMLNN</sequence>
<dbReference type="eggNOG" id="ENOG502SP6U">
    <property type="taxonomic scope" value="Eukaryota"/>
</dbReference>
<reference evidence="3 4" key="1">
    <citation type="journal article" date="2006" name="Nature">
        <title>Global trends of whole-genome duplications revealed by the ciliate Paramecium tetraurelia.</title>
        <authorList>
            <consortium name="Genoscope"/>
            <person name="Aury J.-M."/>
            <person name="Jaillon O."/>
            <person name="Duret L."/>
            <person name="Noel B."/>
            <person name="Jubin C."/>
            <person name="Porcel B.M."/>
            <person name="Segurens B."/>
            <person name="Daubin V."/>
            <person name="Anthouard V."/>
            <person name="Aiach N."/>
            <person name="Arnaiz O."/>
            <person name="Billaut A."/>
            <person name="Beisson J."/>
            <person name="Blanc I."/>
            <person name="Bouhouche K."/>
            <person name="Camara F."/>
            <person name="Duharcourt S."/>
            <person name="Guigo R."/>
            <person name="Gogendeau D."/>
            <person name="Katinka M."/>
            <person name="Keller A.-M."/>
            <person name="Kissmehl R."/>
            <person name="Klotz C."/>
            <person name="Koll F."/>
            <person name="Le Moue A."/>
            <person name="Lepere C."/>
            <person name="Malinsky S."/>
            <person name="Nowacki M."/>
            <person name="Nowak J.K."/>
            <person name="Plattner H."/>
            <person name="Poulain J."/>
            <person name="Ruiz F."/>
            <person name="Serrano V."/>
            <person name="Zagulski M."/>
            <person name="Dessen P."/>
            <person name="Betermier M."/>
            <person name="Weissenbach J."/>
            <person name="Scarpelli C."/>
            <person name="Schachter V."/>
            <person name="Sperling L."/>
            <person name="Meyer E."/>
            <person name="Cohen J."/>
            <person name="Wincker P."/>
        </authorList>
    </citation>
    <scope>NUCLEOTIDE SEQUENCE [LARGE SCALE GENOMIC DNA]</scope>
    <source>
        <strain evidence="3 4">Stock d4-2</strain>
    </source>
</reference>
<dbReference type="AlphaFoldDB" id="A0BTM9"/>
<proteinExistence type="predicted"/>
<name>A0BTM9_PARTE</name>
<feature type="coiled-coil region" evidence="1">
    <location>
        <begin position="425"/>
        <end position="473"/>
    </location>
</feature>
<accession>A0BTM9</accession>
<evidence type="ECO:0000256" key="2">
    <source>
        <dbReference type="SAM" id="MobiDB-lite"/>
    </source>
</evidence>
<dbReference type="InParanoid" id="A0BTM9"/>
<dbReference type="KEGG" id="ptm:GSPATT00032128001"/>
<dbReference type="OrthoDB" id="295643at2759"/>
<dbReference type="RefSeq" id="XP_001429294.1">
    <property type="nucleotide sequence ID" value="XM_001429257.2"/>
</dbReference>
<dbReference type="Proteomes" id="UP000000600">
    <property type="component" value="Unassembled WGS sequence"/>
</dbReference>
<evidence type="ECO:0000256" key="1">
    <source>
        <dbReference type="SAM" id="Coils"/>
    </source>
</evidence>